<evidence type="ECO:0000313" key="2">
    <source>
        <dbReference type="Proteomes" id="UP000460221"/>
    </source>
</evidence>
<name>A0A7K1FIK6_9ACTN</name>
<evidence type="ECO:0000313" key="1">
    <source>
        <dbReference type="EMBL" id="MTD13938.1"/>
    </source>
</evidence>
<sequence>MEVLTLGDIEVDGRVSEASNLTLVGTVTLGDIALTCVYKPVRGERPLWDFPDGTLAQREYGAYLVAAAAGWDCVPPTVLRPGPFGAGMVQLWIDTPAAAGDGGELVDLVAIDDIPRGWKPVLNAIDTRGADVAVVHADEPALAVLAGFDLVVNNADRKGSHVLAPGDGRVLGVDHGLCFHQEDKLRTILWGWAGQPLPEPVVDGLRRLDRALQGELGEQLDELLTVRENSVLRKRIAALRHRPEFPEPPRNRTPIPWPPL</sequence>
<dbReference type="RefSeq" id="WP_154768048.1">
    <property type="nucleotide sequence ID" value="NZ_WLYK01000001.1"/>
</dbReference>
<comment type="caution">
    <text evidence="1">The sequence shown here is derived from an EMBL/GenBank/DDBJ whole genome shotgun (WGS) entry which is preliminary data.</text>
</comment>
<protein>
    <submittedName>
        <fullName evidence="1">SCO1664 family protein</fullName>
    </submittedName>
</protein>
<gene>
    <name evidence="1" type="ORF">GIS00_08280</name>
</gene>
<reference evidence="1 2" key="1">
    <citation type="submission" date="2019-11" db="EMBL/GenBank/DDBJ databases">
        <authorList>
            <person name="Jiang L.-Q."/>
        </authorList>
    </citation>
    <scope>NUCLEOTIDE SEQUENCE [LARGE SCALE GENOMIC DNA]</scope>
    <source>
        <strain evidence="1 2">YIM 132087</strain>
    </source>
</reference>
<keyword evidence="2" id="KW-1185">Reference proteome</keyword>
<organism evidence="1 2">
    <name type="scientific">Nakamurella alba</name>
    <dbReference type="NCBI Taxonomy" id="2665158"/>
    <lineage>
        <taxon>Bacteria</taxon>
        <taxon>Bacillati</taxon>
        <taxon>Actinomycetota</taxon>
        <taxon>Actinomycetes</taxon>
        <taxon>Nakamurellales</taxon>
        <taxon>Nakamurellaceae</taxon>
        <taxon>Nakamurella</taxon>
    </lineage>
</organism>
<proteinExistence type="predicted"/>
<accession>A0A7K1FIK6</accession>
<dbReference type="InterPro" id="IPR022292">
    <property type="entry name" value="CHP03843"/>
</dbReference>
<dbReference type="Proteomes" id="UP000460221">
    <property type="component" value="Unassembled WGS sequence"/>
</dbReference>
<dbReference type="EMBL" id="WLYK01000001">
    <property type="protein sequence ID" value="MTD13938.1"/>
    <property type="molecule type" value="Genomic_DNA"/>
</dbReference>
<dbReference type="NCBIfam" id="TIGR03843">
    <property type="entry name" value="SCO1664 family protein"/>
    <property type="match status" value="1"/>
</dbReference>
<dbReference type="AlphaFoldDB" id="A0A7K1FIK6"/>